<protein>
    <submittedName>
        <fullName evidence="1">Uncharacterized protein</fullName>
    </submittedName>
</protein>
<dbReference type="RefSeq" id="WP_023789004.1">
    <property type="nucleotide sequence ID" value="NC_022998.1"/>
</dbReference>
<dbReference type="STRING" id="1276258.SAPIS_v1c02240"/>
<evidence type="ECO:0000313" key="1">
    <source>
        <dbReference type="EMBL" id="AHB36070.1"/>
    </source>
</evidence>
<keyword evidence="2" id="KW-1185">Reference proteome</keyword>
<accession>V5RJW4</accession>
<dbReference type="PATRIC" id="fig|1276258.3.peg.218"/>
<dbReference type="KEGG" id="sapi:SAPIS_v1c02240"/>
<reference evidence="1 2" key="1">
    <citation type="journal article" date="2014" name="Genome Announc.">
        <title>Complete Genome Sequence of Spiroplasma apis B31T (ATCC 33834), a Bacterium Associated with May Disease of Honeybees (Apis mellifera).</title>
        <authorList>
            <person name="Ku C."/>
            <person name="Lo W.S."/>
            <person name="Chen L.L."/>
            <person name="Kuo C.H."/>
        </authorList>
    </citation>
    <scope>NUCLEOTIDE SEQUENCE [LARGE SCALE GENOMIC DNA]</scope>
    <source>
        <strain evidence="1">B31</strain>
    </source>
</reference>
<proteinExistence type="predicted"/>
<dbReference type="EMBL" id="CP006682">
    <property type="protein sequence ID" value="AHB36070.1"/>
    <property type="molecule type" value="Genomic_DNA"/>
</dbReference>
<name>V5RJW4_SPIAP</name>
<dbReference type="HOGENOM" id="CLU_2773823_0_0_14"/>
<evidence type="ECO:0000313" key="2">
    <source>
        <dbReference type="Proteomes" id="UP000018550"/>
    </source>
</evidence>
<organism evidence="1 2">
    <name type="scientific">Spiroplasma apis B31</name>
    <dbReference type="NCBI Taxonomy" id="1276258"/>
    <lineage>
        <taxon>Bacteria</taxon>
        <taxon>Bacillati</taxon>
        <taxon>Mycoplasmatota</taxon>
        <taxon>Mollicutes</taxon>
        <taxon>Entomoplasmatales</taxon>
        <taxon>Spiroplasmataceae</taxon>
        <taxon>Spiroplasma</taxon>
    </lineage>
</organism>
<gene>
    <name evidence="1" type="ORF">SAPIS_v1c02240</name>
</gene>
<dbReference type="OrthoDB" id="389707at2"/>
<dbReference type="AlphaFoldDB" id="V5RJW4"/>
<dbReference type="Proteomes" id="UP000018550">
    <property type="component" value="Chromosome"/>
</dbReference>
<sequence>MAFIFDDDINYIFTFCKSCWDFSKFIFEIPLDFDKEEQREGLCAICNNKQRISLIDPKEYYEKLNEDNV</sequence>